<dbReference type="Gene3D" id="3.30.420.10">
    <property type="entry name" value="Ribonuclease H-like superfamily/Ribonuclease H"/>
    <property type="match status" value="1"/>
</dbReference>
<dbReference type="EMBL" id="KV429145">
    <property type="protein sequence ID" value="KZT64015.1"/>
    <property type="molecule type" value="Genomic_DNA"/>
</dbReference>
<dbReference type="AlphaFoldDB" id="A0A165L6Q1"/>
<proteinExistence type="predicted"/>
<accession>A0A165L6Q1</accession>
<evidence type="ECO:0000313" key="2">
    <source>
        <dbReference type="EMBL" id="KZT64015.1"/>
    </source>
</evidence>
<evidence type="ECO:0008006" key="4">
    <source>
        <dbReference type="Google" id="ProtNLM"/>
    </source>
</evidence>
<dbReference type="InterPro" id="IPR036397">
    <property type="entry name" value="RNaseH_sf"/>
</dbReference>
<evidence type="ECO:0000313" key="3">
    <source>
        <dbReference type="Proteomes" id="UP000076727"/>
    </source>
</evidence>
<dbReference type="GO" id="GO:0003676">
    <property type="term" value="F:nucleic acid binding"/>
    <property type="evidence" value="ECO:0007669"/>
    <property type="project" value="InterPro"/>
</dbReference>
<sequence length="621" mass="70655">MSHQTRVRPTVAKASSSHTPPPTLPAAKAVLNDIDFLLHPPRPNGRKGRKPFKGDDLLRDRMVMMQSLFWCYIPMPLPGWTKASDNVAHINRGGPYLARKLCAWCQAFITDRHDLPFNTFGVWNPSILDVNDELKEELEAHLQGIGKFVCAANIVQYMARAEVQAQFGLEKGICLSTAHAWMRTLEYQWMRAPRGQFIDGHEREDVMTYRQDSFLPKMLRHEVSLRQWKADGMEELRTSGATAESIGLAIALLQFTVWWFGDQSSFYAHDRRDVRWVKTMEKLQPRPKGDGASLMVGDFVSADYGFLQSKDGSSAARTLFKAGKNHDGYFQSTDVLTQLTMAMDILDKDYPDDKHVFIIDNAPTHLKRADDALSARKMPKGPSKKLAVLANVIGEDGKVVHGPDGKILKHKIRMGDGRFSDGCPQALYFPDGHERAGDFKGMAVILKERGYVDVDSLRAECKDFKCPPHVERCCCRWLLHNEPDFQEVKSLVETHCKSRGYEIVFLPRFHCELNPIEQCWGFTKRKYREYPPSSLEADLERNVVSALSTIMIELIRRIAAPVPLTRTQTGRFFICTQRFMDAYRKGLTGKQALWATKKYHGHRVLPESILAELDEQDHDTS</sequence>
<gene>
    <name evidence="2" type="ORF">DAEQUDRAFT_733158</name>
</gene>
<dbReference type="PANTHER" id="PTHR35871">
    <property type="entry name" value="EXPRESSED PROTEIN"/>
    <property type="match status" value="1"/>
</dbReference>
<reference evidence="2 3" key="1">
    <citation type="journal article" date="2016" name="Mol. Biol. Evol.">
        <title>Comparative Genomics of Early-Diverging Mushroom-Forming Fungi Provides Insights into the Origins of Lignocellulose Decay Capabilities.</title>
        <authorList>
            <person name="Nagy L.G."/>
            <person name="Riley R."/>
            <person name="Tritt A."/>
            <person name="Adam C."/>
            <person name="Daum C."/>
            <person name="Floudas D."/>
            <person name="Sun H."/>
            <person name="Yadav J.S."/>
            <person name="Pangilinan J."/>
            <person name="Larsson K.H."/>
            <person name="Matsuura K."/>
            <person name="Barry K."/>
            <person name="Labutti K."/>
            <person name="Kuo R."/>
            <person name="Ohm R.A."/>
            <person name="Bhattacharya S.S."/>
            <person name="Shirouzu T."/>
            <person name="Yoshinaga Y."/>
            <person name="Martin F.M."/>
            <person name="Grigoriev I.V."/>
            <person name="Hibbett D.S."/>
        </authorList>
    </citation>
    <scope>NUCLEOTIDE SEQUENCE [LARGE SCALE GENOMIC DNA]</scope>
    <source>
        <strain evidence="2 3">L-15889</strain>
    </source>
</reference>
<keyword evidence="3" id="KW-1185">Reference proteome</keyword>
<organism evidence="2 3">
    <name type="scientific">Daedalea quercina L-15889</name>
    <dbReference type="NCBI Taxonomy" id="1314783"/>
    <lineage>
        <taxon>Eukaryota</taxon>
        <taxon>Fungi</taxon>
        <taxon>Dikarya</taxon>
        <taxon>Basidiomycota</taxon>
        <taxon>Agaricomycotina</taxon>
        <taxon>Agaricomycetes</taxon>
        <taxon>Polyporales</taxon>
        <taxon>Fomitopsis</taxon>
    </lineage>
</organism>
<feature type="region of interest" description="Disordered" evidence="1">
    <location>
        <begin position="1"/>
        <end position="24"/>
    </location>
</feature>
<dbReference type="PANTHER" id="PTHR35871:SF1">
    <property type="entry name" value="CXC1-LIKE CYSTEINE CLUSTER ASSOCIATED WITH KDZ TRANSPOSASES DOMAIN-CONTAINING PROTEIN"/>
    <property type="match status" value="1"/>
</dbReference>
<protein>
    <recommendedName>
        <fullName evidence="4">Tc1-like transposase DDE domain-containing protein</fullName>
    </recommendedName>
</protein>
<dbReference type="Proteomes" id="UP000076727">
    <property type="component" value="Unassembled WGS sequence"/>
</dbReference>
<dbReference type="OrthoDB" id="2790899at2759"/>
<name>A0A165L6Q1_9APHY</name>
<evidence type="ECO:0000256" key="1">
    <source>
        <dbReference type="SAM" id="MobiDB-lite"/>
    </source>
</evidence>